<dbReference type="STRING" id="268407.PWYN_14360"/>
<dbReference type="UniPathway" id="UPA00632"/>
<dbReference type="GO" id="GO:0047244">
    <property type="term" value="F:N-acetylglucosaminyldiphosphoundecaprenol N-acetyl-beta-D-mannosaminyltransferase activity"/>
    <property type="evidence" value="ECO:0007669"/>
    <property type="project" value="UniProtKB-UniRule"/>
</dbReference>
<comment type="caution">
    <text evidence="6">The sequence shown here is derived from an EMBL/GenBank/DDBJ whole genome shotgun (WGS) entry which is preliminary data.</text>
</comment>
<name>A0A098MFS2_9BACL</name>
<keyword evidence="3 5" id="KW-0777">Teichoic acid biosynthesis</keyword>
<keyword evidence="4 5" id="KW-0961">Cell wall biogenesis/degradation</keyword>
<keyword evidence="2 5" id="KW-0808">Transferase</keyword>
<dbReference type="InterPro" id="IPR004629">
    <property type="entry name" value="WecG_TagA_CpsF"/>
</dbReference>
<protein>
    <recommendedName>
        <fullName evidence="5">N-acetylglucosaminyldiphosphoundecaprenol N-acetyl-beta-D-mannosaminyltransferase</fullName>
        <ecNumber evidence="5">2.4.1.187</ecNumber>
    </recommendedName>
    <alternativeName>
        <fullName evidence="5">N-acetylmannosaminyltransferase</fullName>
    </alternativeName>
    <alternativeName>
        <fullName evidence="5">UDP-N-acetylmannosamine transferase</fullName>
    </alternativeName>
    <alternativeName>
        <fullName evidence="5">UDP-N-acetylmannosamine:N-acetylglucosaminyl pyrophosphorylundecaprenol N-acetylmannosaminyltransferase</fullName>
    </alternativeName>
</protein>
<keyword evidence="7" id="KW-1185">Reference proteome</keyword>
<dbReference type="AlphaFoldDB" id="A0A098MFS2"/>
<dbReference type="CDD" id="cd06533">
    <property type="entry name" value="Glyco_transf_WecG_TagA"/>
    <property type="match status" value="1"/>
</dbReference>
<dbReference type="EMBL" id="JQCR01000002">
    <property type="protein sequence ID" value="KGE20392.1"/>
    <property type="molecule type" value="Genomic_DNA"/>
</dbReference>
<dbReference type="Pfam" id="PF03808">
    <property type="entry name" value="Glyco_tran_WecG"/>
    <property type="match status" value="1"/>
</dbReference>
<evidence type="ECO:0000313" key="6">
    <source>
        <dbReference type="EMBL" id="KGE20392.1"/>
    </source>
</evidence>
<dbReference type="PANTHER" id="PTHR34136:SF1">
    <property type="entry name" value="UDP-N-ACETYL-D-MANNOSAMINURONIC ACID TRANSFERASE"/>
    <property type="match status" value="1"/>
</dbReference>
<evidence type="ECO:0000256" key="5">
    <source>
        <dbReference type="HAMAP-Rule" id="MF_02070"/>
    </source>
</evidence>
<dbReference type="RefSeq" id="WP_036652594.1">
    <property type="nucleotide sequence ID" value="NZ_JQCR01000002.1"/>
</dbReference>
<reference evidence="6 7" key="1">
    <citation type="submission" date="2014-08" db="EMBL/GenBank/DDBJ databases">
        <authorList>
            <person name="den Bakker H.C."/>
        </authorList>
    </citation>
    <scope>NUCLEOTIDE SEQUENCE [LARGE SCALE GENOMIC DNA]</scope>
    <source>
        <strain evidence="6 7">DSM 18334</strain>
    </source>
</reference>
<reference evidence="6 7" key="2">
    <citation type="submission" date="2014-10" db="EMBL/GenBank/DDBJ databases">
        <title>Comparative genomics of the Paenibacillus odorifer group.</title>
        <authorList>
            <person name="Tsai Y.-C."/>
            <person name="Martin N."/>
            <person name="Korlach J."/>
            <person name="Wiedmann M."/>
        </authorList>
    </citation>
    <scope>NUCLEOTIDE SEQUENCE [LARGE SCALE GENOMIC DNA]</scope>
    <source>
        <strain evidence="6 7">DSM 18334</strain>
    </source>
</reference>
<keyword evidence="1 5" id="KW-0328">Glycosyltransferase</keyword>
<dbReference type="EC" id="2.4.1.187" evidence="5"/>
<evidence type="ECO:0000313" key="7">
    <source>
        <dbReference type="Proteomes" id="UP000029734"/>
    </source>
</evidence>
<accession>A0A098MFS2</accession>
<dbReference type="GO" id="GO:0019350">
    <property type="term" value="P:teichoic acid biosynthetic process"/>
    <property type="evidence" value="ECO:0007669"/>
    <property type="project" value="UniProtKB-UniRule"/>
</dbReference>
<dbReference type="PANTHER" id="PTHR34136">
    <property type="match status" value="1"/>
</dbReference>
<comment type="function">
    <text evidence="5">Catalyzes the conversion of GlcNAc-PP-undecaprenol into ManNAc-GlcNAc-PP-undecaprenol, the first committed lipid intermediate in the de novo synthesis of teichoic acid.</text>
</comment>
<dbReference type="NCBIfam" id="TIGR00696">
    <property type="entry name" value="wecG_tagA_cpsF"/>
    <property type="match status" value="1"/>
</dbReference>
<evidence type="ECO:0000256" key="2">
    <source>
        <dbReference type="ARBA" id="ARBA00022679"/>
    </source>
</evidence>
<dbReference type="HAMAP" id="MF_02070">
    <property type="entry name" value="TagA_TarA"/>
    <property type="match status" value="1"/>
</dbReference>
<comment type="similarity">
    <text evidence="5">Belongs to the glycosyltransferase 26 family. TagA/TarA subfamily.</text>
</comment>
<comment type="pathway">
    <text evidence="5">Cell wall biogenesis; teichoic acid biosynthesis.</text>
</comment>
<proteinExistence type="inferred from homology"/>
<dbReference type="Proteomes" id="UP000029734">
    <property type="component" value="Unassembled WGS sequence"/>
</dbReference>
<evidence type="ECO:0000256" key="4">
    <source>
        <dbReference type="ARBA" id="ARBA00023316"/>
    </source>
</evidence>
<organism evidence="6 7">
    <name type="scientific">Paenibacillus wynnii</name>
    <dbReference type="NCBI Taxonomy" id="268407"/>
    <lineage>
        <taxon>Bacteria</taxon>
        <taxon>Bacillati</taxon>
        <taxon>Bacillota</taxon>
        <taxon>Bacilli</taxon>
        <taxon>Bacillales</taxon>
        <taxon>Paenibacillaceae</taxon>
        <taxon>Paenibacillus</taxon>
    </lineage>
</organism>
<sequence>MKDTKILPTVPIYGIPVSKLDMKETVSYLVQAVSARAPHQIITANPIMVMSALENPEYMNIMTSAELVVPDGTGVVWAAERCGNPVKERVAGFDLLHELLKTGESYHWRVYLLGSTQEVIQETARRLQMQYPAIIIAGFRDGYFGPAEDQEVVAEIVSTKPDLLFVARGADSQEPWIAKYKSQLAIPIMMGVGGSFDVISGKSRRAPKAFQKLRLEWLYRLLKEPTRYRRMLALPKFALKVLRDKEKVTKA</sequence>
<comment type="catalytic activity">
    <reaction evidence="5">
        <text>UDP-N-acetyl-alpha-D-mannosamine + N-acetyl-alpha-D-glucosaminyl-di-trans,octa-cis-undecaprenyl diphosphate = N-acetyl-beta-D-mannosaminyl-(1-&gt;4)-N-acetyl-alpha-D-glucosaminyl di-trans,octa-cis-undecaprenyl diphosphate + UDP + H(+)</text>
        <dbReference type="Rhea" id="RHEA:16053"/>
        <dbReference type="ChEBI" id="CHEBI:15378"/>
        <dbReference type="ChEBI" id="CHEBI:58223"/>
        <dbReference type="ChEBI" id="CHEBI:62959"/>
        <dbReference type="ChEBI" id="CHEBI:68623"/>
        <dbReference type="ChEBI" id="CHEBI:132210"/>
        <dbReference type="EC" id="2.4.1.187"/>
    </reaction>
</comment>
<dbReference type="GO" id="GO:0071555">
    <property type="term" value="P:cell wall organization"/>
    <property type="evidence" value="ECO:0007669"/>
    <property type="project" value="UniProtKB-KW"/>
</dbReference>
<evidence type="ECO:0000256" key="3">
    <source>
        <dbReference type="ARBA" id="ARBA00022944"/>
    </source>
</evidence>
<evidence type="ECO:0000256" key="1">
    <source>
        <dbReference type="ARBA" id="ARBA00022676"/>
    </source>
</evidence>
<gene>
    <name evidence="6" type="ORF">PWYN_14360</name>
</gene>
<dbReference type="eggNOG" id="COG1922">
    <property type="taxonomic scope" value="Bacteria"/>
</dbReference>
<dbReference type="InterPro" id="IPR034714">
    <property type="entry name" value="TagA_TarA"/>
</dbReference>